<dbReference type="STRING" id="1117702.AQZ52_09725"/>
<dbReference type="AlphaFoldDB" id="A0A117UVZ1"/>
<evidence type="ECO:0000313" key="3">
    <source>
        <dbReference type="Proteomes" id="UP000058012"/>
    </source>
</evidence>
<dbReference type="InterPro" id="IPR010093">
    <property type="entry name" value="SinI_DNA-bd"/>
</dbReference>
<evidence type="ECO:0000259" key="1">
    <source>
        <dbReference type="Pfam" id="PF12728"/>
    </source>
</evidence>
<dbReference type="EMBL" id="LLZS01000006">
    <property type="protein sequence ID" value="KUR71849.1"/>
    <property type="molecule type" value="Genomic_DNA"/>
</dbReference>
<feature type="domain" description="Helix-turn-helix" evidence="1">
    <location>
        <begin position="7"/>
        <end position="48"/>
    </location>
</feature>
<comment type="caution">
    <text evidence="2">The sequence shown here is derived from an EMBL/GenBank/DDBJ whole genome shotgun (WGS) entry which is preliminary data.</text>
</comment>
<dbReference type="InterPro" id="IPR041657">
    <property type="entry name" value="HTH_17"/>
</dbReference>
<dbReference type="Proteomes" id="UP000058012">
    <property type="component" value="Unassembled WGS sequence"/>
</dbReference>
<keyword evidence="3" id="KW-1185">Reference proteome</keyword>
<accession>A0A117UVZ1</accession>
<gene>
    <name evidence="2" type="ORF">AQZ52_09725</name>
</gene>
<evidence type="ECO:0000313" key="2">
    <source>
        <dbReference type="EMBL" id="KUR71849.1"/>
    </source>
</evidence>
<protein>
    <recommendedName>
        <fullName evidence="1">Helix-turn-helix domain-containing protein</fullName>
    </recommendedName>
</protein>
<dbReference type="OrthoDB" id="7226381at2"/>
<dbReference type="Pfam" id="PF12728">
    <property type="entry name" value="HTH_17"/>
    <property type="match status" value="1"/>
</dbReference>
<organism evidence="2 3">
    <name type="scientific">Novosphingobium fuchskuhlense</name>
    <dbReference type="NCBI Taxonomy" id="1117702"/>
    <lineage>
        <taxon>Bacteria</taxon>
        <taxon>Pseudomonadati</taxon>
        <taxon>Pseudomonadota</taxon>
        <taxon>Alphaproteobacteria</taxon>
        <taxon>Sphingomonadales</taxon>
        <taxon>Sphingomonadaceae</taxon>
        <taxon>Novosphingobium</taxon>
    </lineage>
</organism>
<reference evidence="2 3" key="1">
    <citation type="submission" date="2015-10" db="EMBL/GenBank/DDBJ databases">
        <title>Draft genome sequence of Novosphingobium fuchskuhlense DSM 25065 isolated from a surface water sample of the southwest basin of Lake Grosse Fuchskuhle.</title>
        <authorList>
            <person name="Ruckert C."/>
            <person name="Winkler A."/>
            <person name="Glaeser J."/>
            <person name="Grossart H.-P."/>
            <person name="Kalinowski J."/>
            <person name="Glaeser S."/>
        </authorList>
    </citation>
    <scope>NUCLEOTIDE SEQUENCE [LARGE SCALE GENOMIC DNA]</scope>
    <source>
        <strain evidence="2 3">FNE08-7</strain>
    </source>
</reference>
<dbReference type="RefSeq" id="WP_156424839.1">
    <property type="nucleotide sequence ID" value="NZ_KQ954244.1"/>
</dbReference>
<sequence>MHKLTVSIPEAANILSLSRSTIYELMDTGELTKVKFGRRTCITVQSLKNAVANRIGHDLGEEVFAA</sequence>
<dbReference type="GO" id="GO:0003677">
    <property type="term" value="F:DNA binding"/>
    <property type="evidence" value="ECO:0007669"/>
    <property type="project" value="InterPro"/>
</dbReference>
<dbReference type="NCBIfam" id="TIGR01764">
    <property type="entry name" value="excise"/>
    <property type="match status" value="1"/>
</dbReference>
<proteinExistence type="predicted"/>
<name>A0A117UVZ1_9SPHN</name>